<evidence type="ECO:0000313" key="7">
    <source>
        <dbReference type="EMBL" id="XBY61220.1"/>
    </source>
</evidence>
<keyword evidence="1" id="KW-0645">Protease</keyword>
<dbReference type="RefSeq" id="WP_246362181.1">
    <property type="nucleotide sequence ID" value="NZ_CP158485.1"/>
</dbReference>
<accession>A0AAU7XTZ8</accession>
<protein>
    <submittedName>
        <fullName evidence="7">JAB domain-containing protein</fullName>
    </submittedName>
</protein>
<keyword evidence="7" id="KW-0614">Plasmid</keyword>
<dbReference type="KEGG" id="vrs:V8F66_23450"/>
<geneLocation type="plasmid" evidence="7">
    <name>plasA</name>
</geneLocation>
<feature type="domain" description="MPN" evidence="6">
    <location>
        <begin position="63"/>
        <end position="185"/>
    </location>
</feature>
<dbReference type="InterPro" id="IPR020891">
    <property type="entry name" value="UPF0758_CS"/>
</dbReference>
<dbReference type="InterPro" id="IPR037518">
    <property type="entry name" value="MPN"/>
</dbReference>
<dbReference type="Pfam" id="PF04002">
    <property type="entry name" value="RadC"/>
    <property type="match status" value="1"/>
</dbReference>
<proteinExistence type="predicted"/>
<reference evidence="7" key="1">
    <citation type="submission" date="2024-02" db="EMBL/GenBank/DDBJ databases">
        <title>Complete genome sequence of Vreelandella sp. SM1641, a marine exopolysaccharide-producing bacterium isolated from deep-sea hydrothermal sediment of the southwest Indian Ocean.</title>
        <authorList>
            <person name="Zhu H."/>
            <person name="Sun M."/>
        </authorList>
    </citation>
    <scope>NUCLEOTIDE SEQUENCE</scope>
    <source>
        <strain evidence="7">SM1641</strain>
        <plasmid evidence="7">plasA</plasmid>
    </source>
</reference>
<dbReference type="InterPro" id="IPR025657">
    <property type="entry name" value="RadC_JAB"/>
</dbReference>
<dbReference type="GO" id="GO:0046872">
    <property type="term" value="F:metal ion binding"/>
    <property type="evidence" value="ECO:0007669"/>
    <property type="project" value="UniProtKB-KW"/>
</dbReference>
<dbReference type="InterPro" id="IPR001405">
    <property type="entry name" value="UPF0758"/>
</dbReference>
<evidence type="ECO:0000256" key="1">
    <source>
        <dbReference type="ARBA" id="ARBA00022670"/>
    </source>
</evidence>
<dbReference type="PROSITE" id="PS50249">
    <property type="entry name" value="MPN"/>
    <property type="match status" value="1"/>
</dbReference>
<keyword evidence="5" id="KW-0482">Metalloprotease</keyword>
<name>A0AAU7XTZ8_9GAMM</name>
<evidence type="ECO:0000256" key="2">
    <source>
        <dbReference type="ARBA" id="ARBA00022723"/>
    </source>
</evidence>
<sequence length="185" mass="20627">MMKHTNQLDMFAVSEAAKVYSFPGKGTVETAEQRKESEDAVISEALNIIEARFYGQLESEGAKITAPWIAVDYLTLKYAELPYEVFSVTWLNSQHQVIKHEELFRGTVDKAAVYPREVVRSAIETNASAVLLCHNHPSGSPQESDADRQITKKLQEALDVIDVKVIDHIIVAGTEHVSFAERGLI</sequence>
<evidence type="ECO:0000256" key="3">
    <source>
        <dbReference type="ARBA" id="ARBA00022801"/>
    </source>
</evidence>
<keyword evidence="2" id="KW-0479">Metal-binding</keyword>
<dbReference type="GO" id="GO:0008237">
    <property type="term" value="F:metallopeptidase activity"/>
    <property type="evidence" value="ECO:0007669"/>
    <property type="project" value="UniProtKB-KW"/>
</dbReference>
<dbReference type="PROSITE" id="PS01302">
    <property type="entry name" value="UPF0758"/>
    <property type="match status" value="1"/>
</dbReference>
<dbReference type="PANTHER" id="PTHR30471:SF3">
    <property type="entry name" value="UPF0758 PROTEIN YEES-RELATED"/>
    <property type="match status" value="1"/>
</dbReference>
<evidence type="ECO:0000259" key="6">
    <source>
        <dbReference type="PROSITE" id="PS50249"/>
    </source>
</evidence>
<keyword evidence="4" id="KW-0862">Zinc</keyword>
<dbReference type="CDD" id="cd08071">
    <property type="entry name" value="MPN_DUF2466"/>
    <property type="match status" value="1"/>
</dbReference>
<dbReference type="EMBL" id="CP158485">
    <property type="protein sequence ID" value="XBY61220.1"/>
    <property type="molecule type" value="Genomic_DNA"/>
</dbReference>
<dbReference type="Gene3D" id="3.40.140.10">
    <property type="entry name" value="Cytidine Deaminase, domain 2"/>
    <property type="match status" value="1"/>
</dbReference>
<gene>
    <name evidence="7" type="ORF">V8F66_23450</name>
</gene>
<dbReference type="PANTHER" id="PTHR30471">
    <property type="entry name" value="DNA REPAIR PROTEIN RADC"/>
    <property type="match status" value="1"/>
</dbReference>
<organism evidence="7">
    <name type="scientific">Vreelandella sp. SM1641</name>
    <dbReference type="NCBI Taxonomy" id="3126101"/>
    <lineage>
        <taxon>Bacteria</taxon>
        <taxon>Pseudomonadati</taxon>
        <taxon>Pseudomonadota</taxon>
        <taxon>Gammaproteobacteria</taxon>
        <taxon>Oceanospirillales</taxon>
        <taxon>Halomonadaceae</taxon>
        <taxon>Vreelandella</taxon>
    </lineage>
</organism>
<dbReference type="GO" id="GO:0006508">
    <property type="term" value="P:proteolysis"/>
    <property type="evidence" value="ECO:0007669"/>
    <property type="project" value="UniProtKB-KW"/>
</dbReference>
<evidence type="ECO:0000256" key="5">
    <source>
        <dbReference type="ARBA" id="ARBA00023049"/>
    </source>
</evidence>
<dbReference type="AlphaFoldDB" id="A0AAU7XTZ8"/>
<keyword evidence="3" id="KW-0378">Hydrolase</keyword>
<evidence type="ECO:0000256" key="4">
    <source>
        <dbReference type="ARBA" id="ARBA00022833"/>
    </source>
</evidence>